<feature type="domain" description="PRELI/MSF1" evidence="1">
    <location>
        <begin position="1"/>
        <end position="218"/>
    </location>
</feature>
<protein>
    <recommendedName>
        <fullName evidence="1">PRELI/MSF1 domain-containing protein</fullName>
    </recommendedName>
</protein>
<dbReference type="EMBL" id="MTYH01000042">
    <property type="protein sequence ID" value="PNP43291.1"/>
    <property type="molecule type" value="Genomic_DNA"/>
</dbReference>
<dbReference type="InterPro" id="IPR006797">
    <property type="entry name" value="PRELI/MSF1_dom"/>
</dbReference>
<organism evidence="2 3">
    <name type="scientific">Trichoderma gamsii</name>
    <dbReference type="NCBI Taxonomy" id="398673"/>
    <lineage>
        <taxon>Eukaryota</taxon>
        <taxon>Fungi</taxon>
        <taxon>Dikarya</taxon>
        <taxon>Ascomycota</taxon>
        <taxon>Pezizomycotina</taxon>
        <taxon>Sordariomycetes</taxon>
        <taxon>Hypocreomycetidae</taxon>
        <taxon>Hypocreales</taxon>
        <taxon>Hypocreaceae</taxon>
        <taxon>Trichoderma</taxon>
    </lineage>
</organism>
<dbReference type="PROSITE" id="PS50904">
    <property type="entry name" value="PRELI_MSF1"/>
    <property type="match status" value="1"/>
</dbReference>
<dbReference type="AlphaFoldDB" id="A0A2K0TCP1"/>
<comment type="caution">
    <text evidence="2">The sequence shown here is derived from an EMBL/GenBank/DDBJ whole genome shotgun (WGS) entry which is preliminary data.</text>
</comment>
<accession>A0A2K0TCP1</accession>
<dbReference type="InterPro" id="IPR037365">
    <property type="entry name" value="Slowmo/Ups"/>
</dbReference>
<dbReference type="Pfam" id="PF04707">
    <property type="entry name" value="PRELI"/>
    <property type="match status" value="1"/>
</dbReference>
<sequence>MVLTHSTNHTYSHPFPTVTLAYFLRYSSPQLNPFAAHVLSTDTISSHVDPETQRLHTTRIHLKKSRMPSAVYKLLPASVSGGGSGEKASYILETSVVDIKEGWMKTESRNLNFTGVLSVVEKQHFKVPSSPEAVARNETDVNSSVSFKSRLGEKLRGKLGQAQESSGTGWLPGLLGGLGAKGIQRSIESLASTKTIDQLSKSRDGMRLVLERLRNGGVIGVMEKLRQERQRQAMTM</sequence>
<evidence type="ECO:0000313" key="2">
    <source>
        <dbReference type="EMBL" id="PNP43291.1"/>
    </source>
</evidence>
<dbReference type="OrthoDB" id="341300at2759"/>
<dbReference type="GO" id="GO:0005758">
    <property type="term" value="C:mitochondrial intermembrane space"/>
    <property type="evidence" value="ECO:0007669"/>
    <property type="project" value="InterPro"/>
</dbReference>
<gene>
    <name evidence="2" type="ORF">TGAMA5MH_04748</name>
</gene>
<reference evidence="2 3" key="1">
    <citation type="submission" date="2017-02" db="EMBL/GenBank/DDBJ databases">
        <title>Genomes of Trichoderma spp. with biocontrol activity.</title>
        <authorList>
            <person name="Gardiner D."/>
            <person name="Kazan K."/>
            <person name="Vos C."/>
            <person name="Harvey P."/>
        </authorList>
    </citation>
    <scope>NUCLEOTIDE SEQUENCE [LARGE SCALE GENOMIC DNA]</scope>
    <source>
        <strain evidence="2 3">A5MH</strain>
    </source>
</reference>
<name>A0A2K0TCP1_9HYPO</name>
<evidence type="ECO:0000259" key="1">
    <source>
        <dbReference type="PROSITE" id="PS50904"/>
    </source>
</evidence>
<evidence type="ECO:0000313" key="3">
    <source>
        <dbReference type="Proteomes" id="UP000236546"/>
    </source>
</evidence>
<dbReference type="Proteomes" id="UP000236546">
    <property type="component" value="Unassembled WGS sequence"/>
</dbReference>
<proteinExistence type="predicted"/>
<dbReference type="PANTHER" id="PTHR11158">
    <property type="entry name" value="MSF1/PX19 RELATED"/>
    <property type="match status" value="1"/>
</dbReference>